<accession>A0ABY8BF38</accession>
<dbReference type="EMBL" id="CP119083">
    <property type="protein sequence ID" value="WEF34316.1"/>
    <property type="molecule type" value="Genomic_DNA"/>
</dbReference>
<protein>
    <submittedName>
        <fullName evidence="3">DUF4157 domain-containing protein</fullName>
    </submittedName>
</protein>
<evidence type="ECO:0000313" key="3">
    <source>
        <dbReference type="EMBL" id="WEF34316.1"/>
    </source>
</evidence>
<evidence type="ECO:0000256" key="1">
    <source>
        <dbReference type="SAM" id="MobiDB-lite"/>
    </source>
</evidence>
<sequence length="659" mass="72002">MESYKLKPADEAAHTAQPTAAALASPMQQMADQSPRTVQARERAALMQRAAWPNRTGLPDGLKAGIESLSRMRMDHVRVHYGSAQPAQLHAHAFAQGAEIHLAPGQEHHLPHEAWHVVQQAQGRVTPTGRTQRGVPLNDDRALEAEADTMGGRAIATGHAELPGDRALAIPTAVAPVAVQAKKIVGLDGTTREVAEDYVLGEGESLADDVAVPEETAAAQHGGALGEAASMTAHGGMARAHARFEQVMGMPDLMRLLLDFAGSSGERDIPALSKTLYHSVLRVRQEDAQRRTAWIRNRKLAYAMPSLEWAEADRHADAQHAEQLIPLLKAAIRETPQGKATSADVLDGMNYRQLELMHAKLVYTKGTLTKIPSMKDVAVPPLTSFATHFDVMRAQVISKQPLSAQTESLLQQLMPKLQELTHRIRLTHYYDAASEEPILRSGRLQSKARRMLRAGGKQVPNKSCKLDDALGNIDHVFFFAEYEKDDEHRAPFRNTRFGGKADESDATLNQKSELDGTERRVSFPLNQVPVSGMHGYTKDLNSLPNLDAVHNVFSGAPPAGANGKPQHDETTLGGVHLLMDLLRQRFKASQFPGSKKSKTPEKMVNALKAMSLSKLHKFLFRRHPGLDSGDEMNPQILVPGSVPFTTPGVRFDSPPGHGK</sequence>
<dbReference type="InterPro" id="IPR025295">
    <property type="entry name" value="eCIS_core_dom"/>
</dbReference>
<feature type="domain" description="eCIS core" evidence="2">
    <location>
        <begin position="58"/>
        <end position="123"/>
    </location>
</feature>
<evidence type="ECO:0000313" key="4">
    <source>
        <dbReference type="Proteomes" id="UP001216510"/>
    </source>
</evidence>
<dbReference type="Pfam" id="PF13699">
    <property type="entry name" value="eCIS_core"/>
    <property type="match status" value="1"/>
</dbReference>
<evidence type="ECO:0000259" key="2">
    <source>
        <dbReference type="Pfam" id="PF13699"/>
    </source>
</evidence>
<reference evidence="3 4" key="1">
    <citation type="submission" date="2023-02" db="EMBL/GenBank/DDBJ databases">
        <title>Gemone sequence of Telluria chitinolytica ACM 3522T.</title>
        <authorList>
            <person name="Frediansyah A."/>
            <person name="Miess H."/>
            <person name="Gross H."/>
        </authorList>
    </citation>
    <scope>NUCLEOTIDE SEQUENCE [LARGE SCALE GENOMIC DNA]</scope>
    <source>
        <strain evidence="3 4">ACM 3522</strain>
    </source>
</reference>
<organism evidence="3 4">
    <name type="scientific">Pseudoduganella chitinolytica</name>
    <dbReference type="NCBI Taxonomy" id="34070"/>
    <lineage>
        <taxon>Bacteria</taxon>
        <taxon>Pseudomonadati</taxon>
        <taxon>Pseudomonadota</taxon>
        <taxon>Betaproteobacteria</taxon>
        <taxon>Burkholderiales</taxon>
        <taxon>Oxalobacteraceae</taxon>
        <taxon>Telluria group</taxon>
        <taxon>Pseudoduganella</taxon>
    </lineage>
</organism>
<feature type="region of interest" description="Disordered" evidence="1">
    <location>
        <begin position="494"/>
        <end position="518"/>
    </location>
</feature>
<proteinExistence type="predicted"/>
<feature type="region of interest" description="Disordered" evidence="1">
    <location>
        <begin position="638"/>
        <end position="659"/>
    </location>
</feature>
<dbReference type="Proteomes" id="UP001216510">
    <property type="component" value="Chromosome"/>
</dbReference>
<keyword evidence="4" id="KW-1185">Reference proteome</keyword>
<dbReference type="RefSeq" id="WP_277416995.1">
    <property type="nucleotide sequence ID" value="NZ_CP119083.1"/>
</dbReference>
<gene>
    <name evidence="3" type="ORF">PX653_05955</name>
</gene>
<name>A0ABY8BF38_9BURK</name>